<dbReference type="AlphaFoldDB" id="A0A9D4D5J7"/>
<reference evidence="2" key="1">
    <citation type="journal article" date="2019" name="bioRxiv">
        <title>The Genome of the Zebra Mussel, Dreissena polymorpha: A Resource for Invasive Species Research.</title>
        <authorList>
            <person name="McCartney M.A."/>
            <person name="Auch B."/>
            <person name="Kono T."/>
            <person name="Mallez S."/>
            <person name="Zhang Y."/>
            <person name="Obille A."/>
            <person name="Becker A."/>
            <person name="Abrahante J.E."/>
            <person name="Garbe J."/>
            <person name="Badalamenti J.P."/>
            <person name="Herman A."/>
            <person name="Mangelson H."/>
            <person name="Liachko I."/>
            <person name="Sullivan S."/>
            <person name="Sone E.D."/>
            <person name="Koren S."/>
            <person name="Silverstein K.A.T."/>
            <person name="Beckman K.B."/>
            <person name="Gohl D.M."/>
        </authorList>
    </citation>
    <scope>NUCLEOTIDE SEQUENCE</scope>
    <source>
        <strain evidence="2">Duluth1</strain>
        <tissue evidence="2">Whole animal</tissue>
    </source>
</reference>
<proteinExistence type="predicted"/>
<organism evidence="2 3">
    <name type="scientific">Dreissena polymorpha</name>
    <name type="common">Zebra mussel</name>
    <name type="synonym">Mytilus polymorpha</name>
    <dbReference type="NCBI Taxonomy" id="45954"/>
    <lineage>
        <taxon>Eukaryota</taxon>
        <taxon>Metazoa</taxon>
        <taxon>Spiralia</taxon>
        <taxon>Lophotrochozoa</taxon>
        <taxon>Mollusca</taxon>
        <taxon>Bivalvia</taxon>
        <taxon>Autobranchia</taxon>
        <taxon>Heteroconchia</taxon>
        <taxon>Euheterodonta</taxon>
        <taxon>Imparidentia</taxon>
        <taxon>Neoheterodontei</taxon>
        <taxon>Myida</taxon>
        <taxon>Dreissenoidea</taxon>
        <taxon>Dreissenidae</taxon>
        <taxon>Dreissena</taxon>
    </lineage>
</organism>
<name>A0A9D4D5J7_DREPO</name>
<keyword evidence="3" id="KW-1185">Reference proteome</keyword>
<protein>
    <submittedName>
        <fullName evidence="2">Uncharacterized protein</fullName>
    </submittedName>
</protein>
<comment type="caution">
    <text evidence="2">The sequence shown here is derived from an EMBL/GenBank/DDBJ whole genome shotgun (WGS) entry which is preliminary data.</text>
</comment>
<gene>
    <name evidence="2" type="ORF">DPMN_044281</name>
</gene>
<reference evidence="2" key="2">
    <citation type="submission" date="2020-11" db="EMBL/GenBank/DDBJ databases">
        <authorList>
            <person name="McCartney M.A."/>
            <person name="Auch B."/>
            <person name="Kono T."/>
            <person name="Mallez S."/>
            <person name="Becker A."/>
            <person name="Gohl D.M."/>
            <person name="Silverstein K.A.T."/>
            <person name="Koren S."/>
            <person name="Bechman K.B."/>
            <person name="Herman A."/>
            <person name="Abrahante J.E."/>
            <person name="Garbe J."/>
        </authorList>
    </citation>
    <scope>NUCLEOTIDE SEQUENCE</scope>
    <source>
        <strain evidence="2">Duluth1</strain>
        <tissue evidence="2">Whole animal</tissue>
    </source>
</reference>
<sequence>MMTSIREKTVGAIIIGETCSVIQAKNDDKSPQLEQENGTKDQALLLNTAVNASPVKSDDHIKVGKEGDSDASTKHENYVHCVSKDSIGENKDDDKNVDRDLLNKSLTNANQAETLSAVDEVIDSNRKTYDPTQDFELGKIL</sequence>
<evidence type="ECO:0000313" key="3">
    <source>
        <dbReference type="Proteomes" id="UP000828390"/>
    </source>
</evidence>
<accession>A0A9D4D5J7</accession>
<evidence type="ECO:0000313" key="2">
    <source>
        <dbReference type="EMBL" id="KAH3737688.1"/>
    </source>
</evidence>
<dbReference type="Proteomes" id="UP000828390">
    <property type="component" value="Unassembled WGS sequence"/>
</dbReference>
<feature type="region of interest" description="Disordered" evidence="1">
    <location>
        <begin position="56"/>
        <end position="77"/>
    </location>
</feature>
<evidence type="ECO:0000256" key="1">
    <source>
        <dbReference type="SAM" id="MobiDB-lite"/>
    </source>
</evidence>
<dbReference type="EMBL" id="JAIWYP010000011">
    <property type="protein sequence ID" value="KAH3737688.1"/>
    <property type="molecule type" value="Genomic_DNA"/>
</dbReference>